<dbReference type="Proteomes" id="UP000655588">
    <property type="component" value="Unassembled WGS sequence"/>
</dbReference>
<dbReference type="Gene3D" id="1.10.1070.20">
    <property type="match status" value="1"/>
</dbReference>
<evidence type="ECO:0000256" key="1">
    <source>
        <dbReference type="ARBA" id="ARBA00004236"/>
    </source>
</evidence>
<evidence type="ECO:0000313" key="12">
    <source>
        <dbReference type="Proteomes" id="UP000655588"/>
    </source>
</evidence>
<comment type="similarity">
    <text evidence="2 9">Belongs to the PI3/PI4-kinase family. Type II PI4K subfamily.</text>
</comment>
<evidence type="ECO:0000256" key="7">
    <source>
        <dbReference type="ARBA" id="ARBA00022840"/>
    </source>
</evidence>
<dbReference type="GO" id="GO:0007030">
    <property type="term" value="P:Golgi organization"/>
    <property type="evidence" value="ECO:0007669"/>
    <property type="project" value="TreeGrafter"/>
</dbReference>
<evidence type="ECO:0000256" key="2">
    <source>
        <dbReference type="ARBA" id="ARBA00008941"/>
    </source>
</evidence>
<dbReference type="AlphaFoldDB" id="A0A833S7Q8"/>
<dbReference type="PROSITE" id="PS50290">
    <property type="entry name" value="PI3_4_KINASE_3"/>
    <property type="match status" value="1"/>
</dbReference>
<dbReference type="GO" id="GO:0046854">
    <property type="term" value="P:phosphatidylinositol phosphate biosynthetic process"/>
    <property type="evidence" value="ECO:0007669"/>
    <property type="project" value="UniProtKB-UniRule"/>
</dbReference>
<evidence type="ECO:0000256" key="8">
    <source>
        <dbReference type="ARBA" id="ARBA00023136"/>
    </source>
</evidence>
<feature type="domain" description="PI3K/PI4K catalytic" evidence="10">
    <location>
        <begin position="115"/>
        <end position="436"/>
    </location>
</feature>
<dbReference type="PANTHER" id="PTHR12865:SF1">
    <property type="entry name" value="PHOSPHATIDYLINOSITOL 4-KINASE TYPE 2"/>
    <property type="match status" value="1"/>
</dbReference>
<proteinExistence type="inferred from homology"/>
<dbReference type="InterPro" id="IPR039756">
    <property type="entry name" value="Lsb6/PI4K2"/>
</dbReference>
<keyword evidence="4 9" id="KW-0808">Transferase</keyword>
<comment type="subcellular location">
    <subcellularLocation>
        <location evidence="1">Cell membrane</location>
    </subcellularLocation>
    <subcellularLocation>
        <location evidence="9">Membrane</location>
        <topology evidence="9">Peripheral membrane protein</topology>
    </subcellularLocation>
</comment>
<evidence type="ECO:0000256" key="3">
    <source>
        <dbReference type="ARBA" id="ARBA00022475"/>
    </source>
</evidence>
<dbReference type="GO" id="GO:0005886">
    <property type="term" value="C:plasma membrane"/>
    <property type="evidence" value="ECO:0007669"/>
    <property type="project" value="UniProtKB-SubCell"/>
</dbReference>
<keyword evidence="5 9" id="KW-0547">Nucleotide-binding</keyword>
<dbReference type="GO" id="GO:0005768">
    <property type="term" value="C:endosome"/>
    <property type="evidence" value="ECO:0007669"/>
    <property type="project" value="TreeGrafter"/>
</dbReference>
<evidence type="ECO:0000313" key="11">
    <source>
        <dbReference type="EMBL" id="KAF3421818.1"/>
    </source>
</evidence>
<sequence length="881" mass="101347">MSDSEQRQLHVPYREYHSQNNTNTSVLVETDALVDLSITSNNCLPVNECSDLIPDVEFVPNLSNEQTIAIDSPGIDRESQPLLGRLELDVTFNRFPDDPQFSELVWQAEFAIDNGIFPERIYQGSSGSYFVKNPARKIIGVFKPKDEEPYGRLNPKWTKWMHKLCCPCCFGRSCLIPNQGYLSEAGASLVDRKLGLGIVPNTRVVKLVSKTFNYPRLDRQKARMKQAIMDQFPTVGSHFNRIGLPPKVGSFQIFVDGYKDADYWLRRWENEPLSPRLSREFQLQFERLVILDYIIRNTDRGNDNWLIKYDNSKGKNGSEQGEVKIAAIDNGLAFPFKHPDSWRAYPYHWAWLSQAKQPFSDVTRELVLPQLSDQNFVQDLCDDLYQLFKQDKGFDRHHFDKQMSVMRGQILNLQQALKDAKSPVQLVQMPACARKYVQPSRAKSFAPMRMYKPPSKLFESNTTYHLSYLNVDHSEMRRSRSQPIRPKPTLTKSDARFLGETTNQLSYKYIGSIPKTKPIIPKQRSMIVSGPMESVTTVRQDYSHKYMEKPEIIIPCGNIRLSSGKLDANTTAKLSYADPGCMEPTINFKPIVVYCPPSEPILHDTTQKLSYQPVHIGEKDTYSWQQKPIYKPPDVAMYAKTTYTESFLKNEKKCMEKPIRPCAANVFPSGGEFYGNTIYNQSYLQSTIVERMEPIIPCNAISKPDGKISTDTTNKLSYQPVYSEKRLPIFPRTRNMIGDGPIQSETTNRCDFVKKMTLRPDLIIPCDNLRNPDTPIDDRTTTKLSYTKPDPIEWIQSFKPVVQYQRSEKIEYDTINKLSYQPWTPIPKEHIPWTFKDKYQPPTNPMCADTIYQVSYPAPGYYEDTCEPKDCECLDSKCDNS</sequence>
<name>A0A833S7Q8_9HYME</name>
<evidence type="ECO:0000256" key="6">
    <source>
        <dbReference type="ARBA" id="ARBA00022777"/>
    </source>
</evidence>
<reference evidence="11" key="1">
    <citation type="submission" date="2019-11" db="EMBL/GenBank/DDBJ databases">
        <title>The nuclear and mitochondrial genomes of Frieseomelitta varia - a highly eusocial stingless bee (Meliponini) with a permanently sterile worker caste.</title>
        <authorList>
            <person name="Freitas F.C.P."/>
            <person name="Lourenco A.P."/>
            <person name="Nunes F.M.F."/>
            <person name="Paschoal A.R."/>
            <person name="Abreu F.C.P."/>
            <person name="Barbin F.O."/>
            <person name="Bataglia L."/>
            <person name="Cardoso-Junior C.A.M."/>
            <person name="Cervoni M.S."/>
            <person name="Silva S.R."/>
            <person name="Dalarmi F."/>
            <person name="Del Lama M.A."/>
            <person name="Depintor T.S."/>
            <person name="Ferreira K.M."/>
            <person name="Goria P.S."/>
            <person name="Jaskot M.C."/>
            <person name="Lago D.C."/>
            <person name="Luna-Lucena D."/>
            <person name="Moda L.M."/>
            <person name="Nascimento L."/>
            <person name="Pedrino M."/>
            <person name="Rabico F.O."/>
            <person name="Sanches F.C."/>
            <person name="Santos D.E."/>
            <person name="Santos C.G."/>
            <person name="Vieira J."/>
            <person name="Lopes T.F."/>
            <person name="Barchuk A.R."/>
            <person name="Hartfelder K."/>
            <person name="Simoes Z.L.P."/>
            <person name="Bitondi M.M.G."/>
            <person name="Pinheiro D.G."/>
        </authorList>
    </citation>
    <scope>NUCLEOTIDE SEQUENCE</scope>
    <source>
        <strain evidence="11">USP_RPSP 00005682</strain>
        <tissue evidence="11">Whole individual</tissue>
    </source>
</reference>
<dbReference type="GO" id="GO:0007032">
    <property type="term" value="P:endosome organization"/>
    <property type="evidence" value="ECO:0007669"/>
    <property type="project" value="TreeGrafter"/>
</dbReference>
<comment type="catalytic activity">
    <reaction evidence="9">
        <text>a 1,2-diacyl-sn-glycero-3-phospho-(1D-myo-inositol) + ATP = a 1,2-diacyl-sn-glycero-3-phospho-(1D-myo-inositol 4-phosphate) + ADP + H(+)</text>
        <dbReference type="Rhea" id="RHEA:19877"/>
        <dbReference type="ChEBI" id="CHEBI:15378"/>
        <dbReference type="ChEBI" id="CHEBI:30616"/>
        <dbReference type="ChEBI" id="CHEBI:57880"/>
        <dbReference type="ChEBI" id="CHEBI:58178"/>
        <dbReference type="ChEBI" id="CHEBI:456216"/>
        <dbReference type="EC" id="2.7.1.67"/>
    </reaction>
</comment>
<evidence type="ECO:0000256" key="5">
    <source>
        <dbReference type="ARBA" id="ARBA00022741"/>
    </source>
</evidence>
<evidence type="ECO:0000256" key="4">
    <source>
        <dbReference type="ARBA" id="ARBA00022679"/>
    </source>
</evidence>
<comment type="caution">
    <text evidence="11">The sequence shown here is derived from an EMBL/GenBank/DDBJ whole genome shotgun (WGS) entry which is preliminary data.</text>
</comment>
<dbReference type="GO" id="GO:0004430">
    <property type="term" value="F:1-phosphatidylinositol 4-kinase activity"/>
    <property type="evidence" value="ECO:0007669"/>
    <property type="project" value="UniProtKB-UniRule"/>
</dbReference>
<accession>A0A833S7Q8</accession>
<evidence type="ECO:0000256" key="9">
    <source>
        <dbReference type="RuleBase" id="RU367084"/>
    </source>
</evidence>
<dbReference type="GO" id="GO:0005524">
    <property type="term" value="F:ATP binding"/>
    <property type="evidence" value="ECO:0007669"/>
    <property type="project" value="UniProtKB-UniRule"/>
</dbReference>
<dbReference type="Pfam" id="PF00454">
    <property type="entry name" value="PI3_PI4_kinase"/>
    <property type="match status" value="1"/>
</dbReference>
<dbReference type="EMBL" id="WNWW01000816">
    <property type="protein sequence ID" value="KAF3421818.1"/>
    <property type="molecule type" value="Genomic_DNA"/>
</dbReference>
<keyword evidence="7 9" id="KW-0067">ATP-binding</keyword>
<dbReference type="InterPro" id="IPR000403">
    <property type="entry name" value="PI3/4_kinase_cat_dom"/>
</dbReference>
<dbReference type="GO" id="GO:0005765">
    <property type="term" value="C:lysosomal membrane"/>
    <property type="evidence" value="ECO:0007669"/>
    <property type="project" value="TreeGrafter"/>
</dbReference>
<dbReference type="GO" id="GO:0005802">
    <property type="term" value="C:trans-Golgi network"/>
    <property type="evidence" value="ECO:0007669"/>
    <property type="project" value="TreeGrafter"/>
</dbReference>
<organism evidence="11 12">
    <name type="scientific">Frieseomelitta varia</name>
    <dbReference type="NCBI Taxonomy" id="561572"/>
    <lineage>
        <taxon>Eukaryota</taxon>
        <taxon>Metazoa</taxon>
        <taxon>Ecdysozoa</taxon>
        <taxon>Arthropoda</taxon>
        <taxon>Hexapoda</taxon>
        <taxon>Insecta</taxon>
        <taxon>Pterygota</taxon>
        <taxon>Neoptera</taxon>
        <taxon>Endopterygota</taxon>
        <taxon>Hymenoptera</taxon>
        <taxon>Apocrita</taxon>
        <taxon>Aculeata</taxon>
        <taxon>Apoidea</taxon>
        <taxon>Anthophila</taxon>
        <taxon>Apidae</taxon>
        <taxon>Frieseomelitta</taxon>
    </lineage>
</organism>
<dbReference type="EC" id="2.7.1.67" evidence="9"/>
<keyword evidence="3" id="KW-1003">Cell membrane</keyword>
<protein>
    <recommendedName>
        <fullName evidence="9">Phosphatidylinositol 4-kinase type 2</fullName>
        <ecNumber evidence="9">2.7.1.67</ecNumber>
    </recommendedName>
</protein>
<keyword evidence="12" id="KW-1185">Reference proteome</keyword>
<evidence type="ECO:0000259" key="10">
    <source>
        <dbReference type="PROSITE" id="PS50290"/>
    </source>
</evidence>
<gene>
    <name evidence="11" type="ORF">E2986_11902</name>
</gene>
<keyword evidence="6 9" id="KW-0418">Kinase</keyword>
<keyword evidence="8 9" id="KW-0472">Membrane</keyword>
<dbReference type="PANTHER" id="PTHR12865">
    <property type="entry name" value="PHOSPHATIDYLINOSITOL 4-KINASE TYPE-II"/>
    <property type="match status" value="1"/>
</dbReference>